<accession>A0A811QN51</accession>
<dbReference type="Pfam" id="PF01453">
    <property type="entry name" value="B_lectin"/>
    <property type="match status" value="1"/>
</dbReference>
<dbReference type="EMBL" id="CAJGYO010000011">
    <property type="protein sequence ID" value="CAD6260545.1"/>
    <property type="molecule type" value="Genomic_DNA"/>
</dbReference>
<dbReference type="GO" id="GO:0051707">
    <property type="term" value="P:response to other organism"/>
    <property type="evidence" value="ECO:0007669"/>
    <property type="project" value="UniProtKB-ARBA"/>
</dbReference>
<dbReference type="InterPro" id="IPR051343">
    <property type="entry name" value="G-type_lectin_kinases/EP1-like"/>
</dbReference>
<evidence type="ECO:0000313" key="24">
    <source>
        <dbReference type="Proteomes" id="UP000604825"/>
    </source>
</evidence>
<keyword evidence="8" id="KW-0430">Lectin</keyword>
<keyword evidence="11 19" id="KW-0067">ATP-binding</keyword>
<dbReference type="SUPFAM" id="SSF51110">
    <property type="entry name" value="alpha-D-mannose-specific plant lectins"/>
    <property type="match status" value="1"/>
</dbReference>
<dbReference type="InterPro" id="IPR008271">
    <property type="entry name" value="Ser/Thr_kinase_AS"/>
</dbReference>
<keyword evidence="5" id="KW-0808">Transferase</keyword>
<evidence type="ECO:0000259" key="22">
    <source>
        <dbReference type="PROSITE" id="PS50927"/>
    </source>
</evidence>
<dbReference type="OrthoDB" id="1930390at2759"/>
<dbReference type="CDD" id="cd00028">
    <property type="entry name" value="B_lectin"/>
    <property type="match status" value="1"/>
</dbReference>
<evidence type="ECO:0000256" key="1">
    <source>
        <dbReference type="ARBA" id="ARBA00004479"/>
    </source>
</evidence>
<feature type="domain" description="Bulb-type lectin" evidence="22">
    <location>
        <begin position="1"/>
        <end position="122"/>
    </location>
</feature>
<dbReference type="GO" id="GO:0030246">
    <property type="term" value="F:carbohydrate binding"/>
    <property type="evidence" value="ECO:0007669"/>
    <property type="project" value="UniProtKB-KW"/>
</dbReference>
<dbReference type="Gene3D" id="2.90.10.30">
    <property type="match status" value="1"/>
</dbReference>
<evidence type="ECO:0000256" key="13">
    <source>
        <dbReference type="ARBA" id="ARBA00023136"/>
    </source>
</evidence>
<dbReference type="InterPro" id="IPR011009">
    <property type="entry name" value="Kinase-like_dom_sf"/>
</dbReference>
<proteinExistence type="predicted"/>
<dbReference type="PROSITE" id="PS50927">
    <property type="entry name" value="BULB_LECTIN"/>
    <property type="match status" value="1"/>
</dbReference>
<dbReference type="PROSITE" id="PS50011">
    <property type="entry name" value="PROTEIN_KINASE_DOM"/>
    <property type="match status" value="1"/>
</dbReference>
<dbReference type="PROSITE" id="PS00108">
    <property type="entry name" value="PROTEIN_KINASE_ST"/>
    <property type="match status" value="1"/>
</dbReference>
<dbReference type="FunFam" id="2.90.10.10:FF:000013">
    <property type="entry name" value="G-type lectin S-receptor-like serine/threonine-protein kinase LECRK1"/>
    <property type="match status" value="1"/>
</dbReference>
<evidence type="ECO:0000259" key="21">
    <source>
        <dbReference type="PROSITE" id="PS50011"/>
    </source>
</evidence>
<comment type="caution">
    <text evidence="23">The sequence shown here is derived from an EMBL/GenBank/DDBJ whole genome shotgun (WGS) entry which is preliminary data.</text>
</comment>
<dbReference type="GO" id="GO:0005524">
    <property type="term" value="F:ATP binding"/>
    <property type="evidence" value="ECO:0007669"/>
    <property type="project" value="UniProtKB-UniRule"/>
</dbReference>
<evidence type="ECO:0000256" key="8">
    <source>
        <dbReference type="ARBA" id="ARBA00022734"/>
    </source>
</evidence>
<dbReference type="InterPro" id="IPR000719">
    <property type="entry name" value="Prot_kinase_dom"/>
</dbReference>
<keyword evidence="13 20" id="KW-0472">Membrane</keyword>
<dbReference type="FunFam" id="1.10.510.10:FF:001023">
    <property type="entry name" value="Os07g0541700 protein"/>
    <property type="match status" value="1"/>
</dbReference>
<dbReference type="SUPFAM" id="SSF56112">
    <property type="entry name" value="Protein kinase-like (PK-like)"/>
    <property type="match status" value="1"/>
</dbReference>
<dbReference type="InterPro" id="IPR001480">
    <property type="entry name" value="Bulb-type_lectin_dom"/>
</dbReference>
<protein>
    <recommendedName>
        <fullName evidence="2">non-specific serine/threonine protein kinase</fullName>
        <ecNumber evidence="2">2.7.11.1</ecNumber>
    </recommendedName>
</protein>
<dbReference type="PROSITE" id="PS00107">
    <property type="entry name" value="PROTEIN_KINASE_ATP"/>
    <property type="match status" value="1"/>
</dbReference>
<evidence type="ECO:0000256" key="3">
    <source>
        <dbReference type="ARBA" id="ARBA00022527"/>
    </source>
</evidence>
<dbReference type="SMART" id="SM00220">
    <property type="entry name" value="S_TKc"/>
    <property type="match status" value="1"/>
</dbReference>
<evidence type="ECO:0000256" key="7">
    <source>
        <dbReference type="ARBA" id="ARBA00022729"/>
    </source>
</evidence>
<dbReference type="EC" id="2.7.11.1" evidence="2"/>
<evidence type="ECO:0000256" key="16">
    <source>
        <dbReference type="ARBA" id="ARBA00023180"/>
    </source>
</evidence>
<comment type="catalytic activity">
    <reaction evidence="17">
        <text>L-threonyl-[protein] + ATP = O-phospho-L-threonyl-[protein] + ADP + H(+)</text>
        <dbReference type="Rhea" id="RHEA:46608"/>
        <dbReference type="Rhea" id="RHEA-COMP:11060"/>
        <dbReference type="Rhea" id="RHEA-COMP:11605"/>
        <dbReference type="ChEBI" id="CHEBI:15378"/>
        <dbReference type="ChEBI" id="CHEBI:30013"/>
        <dbReference type="ChEBI" id="CHEBI:30616"/>
        <dbReference type="ChEBI" id="CHEBI:61977"/>
        <dbReference type="ChEBI" id="CHEBI:456216"/>
        <dbReference type="EC" id="2.7.11.1"/>
    </reaction>
</comment>
<dbReference type="Proteomes" id="UP000604825">
    <property type="component" value="Unassembled WGS sequence"/>
</dbReference>
<keyword evidence="9 19" id="KW-0547">Nucleotide-binding</keyword>
<keyword evidence="14" id="KW-1015">Disulfide bond</keyword>
<dbReference type="InterPro" id="IPR017441">
    <property type="entry name" value="Protein_kinase_ATP_BS"/>
</dbReference>
<organism evidence="23 24">
    <name type="scientific">Miscanthus lutarioriparius</name>
    <dbReference type="NCBI Taxonomy" id="422564"/>
    <lineage>
        <taxon>Eukaryota</taxon>
        <taxon>Viridiplantae</taxon>
        <taxon>Streptophyta</taxon>
        <taxon>Embryophyta</taxon>
        <taxon>Tracheophyta</taxon>
        <taxon>Spermatophyta</taxon>
        <taxon>Magnoliopsida</taxon>
        <taxon>Liliopsida</taxon>
        <taxon>Poales</taxon>
        <taxon>Poaceae</taxon>
        <taxon>PACMAD clade</taxon>
        <taxon>Panicoideae</taxon>
        <taxon>Andropogonodae</taxon>
        <taxon>Andropogoneae</taxon>
        <taxon>Saccharinae</taxon>
        <taxon>Miscanthus</taxon>
    </lineage>
</organism>
<dbReference type="Gene3D" id="2.90.10.10">
    <property type="entry name" value="Bulb-type lectin domain"/>
    <property type="match status" value="1"/>
</dbReference>
<dbReference type="AlphaFoldDB" id="A0A811QN51"/>
<evidence type="ECO:0000256" key="5">
    <source>
        <dbReference type="ARBA" id="ARBA00022679"/>
    </source>
</evidence>
<keyword evidence="24" id="KW-1185">Reference proteome</keyword>
<feature type="transmembrane region" description="Helical" evidence="20">
    <location>
        <begin position="291"/>
        <end position="315"/>
    </location>
</feature>
<evidence type="ECO:0000256" key="2">
    <source>
        <dbReference type="ARBA" id="ARBA00012513"/>
    </source>
</evidence>
<comment type="subcellular location">
    <subcellularLocation>
        <location evidence="1">Membrane</location>
        <topology evidence="1">Single-pass type I membrane protein</topology>
    </subcellularLocation>
</comment>
<evidence type="ECO:0000256" key="14">
    <source>
        <dbReference type="ARBA" id="ARBA00023157"/>
    </source>
</evidence>
<feature type="binding site" evidence="19">
    <location>
        <position position="380"/>
    </location>
    <ligand>
        <name>ATP</name>
        <dbReference type="ChEBI" id="CHEBI:30616"/>
    </ligand>
</feature>
<dbReference type="InterPro" id="IPR001245">
    <property type="entry name" value="Ser-Thr/Tyr_kinase_cat_dom"/>
</dbReference>
<dbReference type="SMART" id="SM00108">
    <property type="entry name" value="B_lectin"/>
    <property type="match status" value="1"/>
</dbReference>
<reference evidence="23" key="1">
    <citation type="submission" date="2020-10" db="EMBL/GenBank/DDBJ databases">
        <authorList>
            <person name="Han B."/>
            <person name="Lu T."/>
            <person name="Zhao Q."/>
            <person name="Huang X."/>
            <person name="Zhao Y."/>
        </authorList>
    </citation>
    <scope>NUCLEOTIDE SEQUENCE</scope>
</reference>
<sequence length="547" mass="61354">MHNISLGSTLNPEGPNRSWLSPSGDFAFGFQPLETNSSLYLLAIWFDQIDEKFTVWYANCTTAVSPGSSLQFTLNGTLCLRDSTGSEIWGSQIAGGAYASMNDNGNFVVYGADGSPTWQSFTTPTDTILPSQELVSGTILHARLMDTDCSNGWFILSLETNGNLTFYTVAVPTGFQYDSYWSTNTSGNGGKLVYDTNGTIYYALENMQHPTIDILPAEMDSTDQYYHWAKLDPDVFDNSGHCWKKKLPLSNGNEGSEVQRTVYLKVPKDNHSQTLLNIEVSTKWKTNRKDWILGGSIIIGSSVFLNFLFISAHFLGARFRATREKNHLRAWTRMMTRDFTYRELEEATNGFNEEVGRGTSGIVYKGYLHGEFDTSIAVKKIIHRIPQETEKEFTMEVQTIGHTLHKNLVQLLGFCYEGSESLVYPFMPNGCLTKFLFSGKRPSWDLRVDIAHGVARGLLYLHEECGKRIIHCDIKPENILLDDNFIAKISDFGIAKLLKAEQTKTSTGIRGTRGYFAPEWFKNVRISSKVDVYSFGIVLLEYAAGGM</sequence>
<feature type="domain" description="Protein kinase" evidence="21">
    <location>
        <begin position="349"/>
        <end position="547"/>
    </location>
</feature>
<evidence type="ECO:0000256" key="10">
    <source>
        <dbReference type="ARBA" id="ARBA00022777"/>
    </source>
</evidence>
<evidence type="ECO:0000256" key="20">
    <source>
        <dbReference type="SAM" id="Phobius"/>
    </source>
</evidence>
<keyword evidence="15" id="KW-0675">Receptor</keyword>
<evidence type="ECO:0000313" key="23">
    <source>
        <dbReference type="EMBL" id="CAD6260545.1"/>
    </source>
</evidence>
<dbReference type="GO" id="GO:0016020">
    <property type="term" value="C:membrane"/>
    <property type="evidence" value="ECO:0007669"/>
    <property type="project" value="UniProtKB-SubCell"/>
</dbReference>
<dbReference type="FunFam" id="3.30.200.20:FF:000059">
    <property type="entry name" value="S-receptor-like serine/threonine-protein kinase"/>
    <property type="match status" value="1"/>
</dbReference>
<evidence type="ECO:0000256" key="17">
    <source>
        <dbReference type="ARBA" id="ARBA00047899"/>
    </source>
</evidence>
<evidence type="ECO:0000256" key="19">
    <source>
        <dbReference type="PROSITE-ProRule" id="PRU10141"/>
    </source>
</evidence>
<evidence type="ECO:0000256" key="6">
    <source>
        <dbReference type="ARBA" id="ARBA00022692"/>
    </source>
</evidence>
<dbReference type="InterPro" id="IPR036426">
    <property type="entry name" value="Bulb-type_lectin_dom_sf"/>
</dbReference>
<comment type="catalytic activity">
    <reaction evidence="18">
        <text>L-seryl-[protein] + ATP = O-phospho-L-seryl-[protein] + ADP + H(+)</text>
        <dbReference type="Rhea" id="RHEA:17989"/>
        <dbReference type="Rhea" id="RHEA-COMP:9863"/>
        <dbReference type="Rhea" id="RHEA-COMP:11604"/>
        <dbReference type="ChEBI" id="CHEBI:15378"/>
        <dbReference type="ChEBI" id="CHEBI:29999"/>
        <dbReference type="ChEBI" id="CHEBI:30616"/>
        <dbReference type="ChEBI" id="CHEBI:83421"/>
        <dbReference type="ChEBI" id="CHEBI:456216"/>
        <dbReference type="EC" id="2.7.11.1"/>
    </reaction>
</comment>
<keyword evidence="4" id="KW-0245">EGF-like domain</keyword>
<keyword evidence="6 20" id="KW-0812">Transmembrane</keyword>
<dbReference type="PANTHER" id="PTHR47976">
    <property type="entry name" value="G-TYPE LECTIN S-RECEPTOR-LIKE SERINE/THREONINE-PROTEIN KINASE SD2-5"/>
    <property type="match status" value="1"/>
</dbReference>
<keyword evidence="7" id="KW-0732">Signal</keyword>
<gene>
    <name evidence="23" type="ORF">NCGR_LOCUS43978</name>
</gene>
<evidence type="ECO:0000256" key="15">
    <source>
        <dbReference type="ARBA" id="ARBA00023170"/>
    </source>
</evidence>
<evidence type="ECO:0000256" key="4">
    <source>
        <dbReference type="ARBA" id="ARBA00022536"/>
    </source>
</evidence>
<dbReference type="Gene3D" id="3.30.200.20">
    <property type="entry name" value="Phosphorylase Kinase, domain 1"/>
    <property type="match status" value="1"/>
</dbReference>
<evidence type="ECO:0000256" key="18">
    <source>
        <dbReference type="ARBA" id="ARBA00048679"/>
    </source>
</evidence>
<keyword evidence="10" id="KW-0418">Kinase</keyword>
<keyword evidence="12 20" id="KW-1133">Transmembrane helix</keyword>
<dbReference type="GO" id="GO:0004674">
    <property type="term" value="F:protein serine/threonine kinase activity"/>
    <property type="evidence" value="ECO:0007669"/>
    <property type="project" value="UniProtKB-KW"/>
</dbReference>
<dbReference type="Pfam" id="PF07714">
    <property type="entry name" value="PK_Tyr_Ser-Thr"/>
    <property type="match status" value="1"/>
</dbReference>
<evidence type="ECO:0000256" key="11">
    <source>
        <dbReference type="ARBA" id="ARBA00022840"/>
    </source>
</evidence>
<name>A0A811QN51_9POAL</name>
<evidence type="ECO:0000256" key="9">
    <source>
        <dbReference type="ARBA" id="ARBA00022741"/>
    </source>
</evidence>
<evidence type="ECO:0000256" key="12">
    <source>
        <dbReference type="ARBA" id="ARBA00022989"/>
    </source>
</evidence>
<dbReference type="PANTHER" id="PTHR47976:SF57">
    <property type="entry name" value="RECEPTOR-LIKE SERINE_THREONINE-PROTEIN KINASE"/>
    <property type="match status" value="1"/>
</dbReference>
<keyword evidence="3" id="KW-0723">Serine/threonine-protein kinase</keyword>
<dbReference type="Gene3D" id="1.10.510.10">
    <property type="entry name" value="Transferase(Phosphotransferase) domain 1"/>
    <property type="match status" value="1"/>
</dbReference>
<keyword evidence="16" id="KW-0325">Glycoprotein</keyword>